<organism evidence="4 5">
    <name type="scientific">Sporothrix stenoceras</name>
    <dbReference type="NCBI Taxonomy" id="5173"/>
    <lineage>
        <taxon>Eukaryota</taxon>
        <taxon>Fungi</taxon>
        <taxon>Dikarya</taxon>
        <taxon>Ascomycota</taxon>
        <taxon>Pezizomycotina</taxon>
        <taxon>Sordariomycetes</taxon>
        <taxon>Sordariomycetidae</taxon>
        <taxon>Ophiostomatales</taxon>
        <taxon>Ophiostomataceae</taxon>
        <taxon>Sporothrix</taxon>
    </lineage>
</organism>
<evidence type="ECO:0000313" key="5">
    <source>
        <dbReference type="Proteomes" id="UP001583186"/>
    </source>
</evidence>
<feature type="signal peptide" evidence="2">
    <location>
        <begin position="1"/>
        <end position="19"/>
    </location>
</feature>
<dbReference type="Pfam" id="PF26061">
    <property type="entry name" value="DUF8021"/>
    <property type="match status" value="1"/>
</dbReference>
<feature type="domain" description="DUF8021" evidence="3">
    <location>
        <begin position="163"/>
        <end position="265"/>
    </location>
</feature>
<evidence type="ECO:0000256" key="2">
    <source>
        <dbReference type="SAM" id="SignalP"/>
    </source>
</evidence>
<gene>
    <name evidence="4" type="ORF">Sste5346_001522</name>
</gene>
<evidence type="ECO:0000259" key="3">
    <source>
        <dbReference type="Pfam" id="PF26061"/>
    </source>
</evidence>
<dbReference type="Proteomes" id="UP001583186">
    <property type="component" value="Unassembled WGS sequence"/>
</dbReference>
<sequence>MYSSLLTWFALWAASAVVASPIANTSDCTRDFLKAATDTYLAAQTQGTPDTLLGKYATGNITYTEDAIVRNLRTGVLSSPLAIVHNFSLLDTTQCATFTELIVTDPRHPRVIGTQMRFVGKWLAKIETLVTKNGDWAFNATGTLHYAEEESKAGKWGPLQDAERNTREVIQSAADAYLDLFNNKSVVVPWGTPCDRLEGSWYTGNGSQSDSCNVGVPSGVVITNRRYIIDELVGGVDAFVTFGSRPDSHMFRVAAGVIRQVHTLTVMRNVTETTELLRPANDDTPWSQRSKRLSTGTRTSTNDDTPWSKRTMRWQPRKMW</sequence>
<feature type="region of interest" description="Disordered" evidence="1">
    <location>
        <begin position="278"/>
        <end position="320"/>
    </location>
</feature>
<feature type="compositionally biased region" description="Basic residues" evidence="1">
    <location>
        <begin position="310"/>
        <end position="320"/>
    </location>
</feature>
<comment type="caution">
    <text evidence="4">The sequence shown here is derived from an EMBL/GenBank/DDBJ whole genome shotgun (WGS) entry which is preliminary data.</text>
</comment>
<accession>A0ABR3ZQN0</accession>
<evidence type="ECO:0000313" key="4">
    <source>
        <dbReference type="EMBL" id="KAL1901819.1"/>
    </source>
</evidence>
<evidence type="ECO:0000256" key="1">
    <source>
        <dbReference type="SAM" id="MobiDB-lite"/>
    </source>
</evidence>
<protein>
    <recommendedName>
        <fullName evidence="3">DUF8021 domain-containing protein</fullName>
    </recommendedName>
</protein>
<reference evidence="4 5" key="1">
    <citation type="journal article" date="2024" name="IMA Fungus">
        <title>IMA Genome - F19 : A genome assembly and annotation guide to empower mycologists, including annotated draft genome sequences of Ceratocystis pirilliformis, Diaporthe australafricana, Fusarium ophioides, Paecilomyces lecythidis, and Sporothrix stenoceras.</title>
        <authorList>
            <person name="Aylward J."/>
            <person name="Wilson A.M."/>
            <person name="Visagie C.M."/>
            <person name="Spraker J."/>
            <person name="Barnes I."/>
            <person name="Buitendag C."/>
            <person name="Ceriani C."/>
            <person name="Del Mar Angel L."/>
            <person name="du Plessis D."/>
            <person name="Fuchs T."/>
            <person name="Gasser K."/>
            <person name="Kramer D."/>
            <person name="Li W."/>
            <person name="Munsamy K."/>
            <person name="Piso A."/>
            <person name="Price J.L."/>
            <person name="Sonnekus B."/>
            <person name="Thomas C."/>
            <person name="van der Nest A."/>
            <person name="van Dijk A."/>
            <person name="van Heerden A."/>
            <person name="van Vuuren N."/>
            <person name="Yilmaz N."/>
            <person name="Duong T.A."/>
            <person name="van der Merwe N.A."/>
            <person name="Wingfield M.J."/>
            <person name="Wingfield B.D."/>
        </authorList>
    </citation>
    <scope>NUCLEOTIDE SEQUENCE [LARGE SCALE GENOMIC DNA]</scope>
    <source>
        <strain evidence="4 5">CMW 5346</strain>
    </source>
</reference>
<feature type="compositionally biased region" description="Polar residues" evidence="1">
    <location>
        <begin position="284"/>
        <end position="305"/>
    </location>
</feature>
<keyword evidence="5" id="KW-1185">Reference proteome</keyword>
<dbReference type="InterPro" id="IPR058334">
    <property type="entry name" value="DUF8021"/>
</dbReference>
<proteinExistence type="predicted"/>
<name>A0ABR3ZQN0_9PEZI</name>
<dbReference type="EMBL" id="JAWCUI010000006">
    <property type="protein sequence ID" value="KAL1901819.1"/>
    <property type="molecule type" value="Genomic_DNA"/>
</dbReference>
<keyword evidence="2" id="KW-0732">Signal</keyword>
<feature type="chain" id="PRO_5045477741" description="DUF8021 domain-containing protein" evidence="2">
    <location>
        <begin position="20"/>
        <end position="320"/>
    </location>
</feature>